<keyword evidence="3" id="KW-1185">Reference proteome</keyword>
<comment type="caution">
    <text evidence="2">The sequence shown here is derived from an EMBL/GenBank/DDBJ whole genome shotgun (WGS) entry which is preliminary data.</text>
</comment>
<evidence type="ECO:0000313" key="2">
    <source>
        <dbReference type="EMBL" id="KAK3937449.1"/>
    </source>
</evidence>
<reference evidence="3" key="1">
    <citation type="journal article" date="2023" name="Mol. Phylogenet. Evol.">
        <title>Genome-scale phylogeny and comparative genomics of the fungal order Sordariales.</title>
        <authorList>
            <person name="Hensen N."/>
            <person name="Bonometti L."/>
            <person name="Westerberg I."/>
            <person name="Brannstrom I.O."/>
            <person name="Guillou S."/>
            <person name="Cros-Aarteil S."/>
            <person name="Calhoun S."/>
            <person name="Haridas S."/>
            <person name="Kuo A."/>
            <person name="Mondo S."/>
            <person name="Pangilinan J."/>
            <person name="Riley R."/>
            <person name="LaButti K."/>
            <person name="Andreopoulos B."/>
            <person name="Lipzen A."/>
            <person name="Chen C."/>
            <person name="Yan M."/>
            <person name="Daum C."/>
            <person name="Ng V."/>
            <person name="Clum A."/>
            <person name="Steindorff A."/>
            <person name="Ohm R.A."/>
            <person name="Martin F."/>
            <person name="Silar P."/>
            <person name="Natvig D.O."/>
            <person name="Lalanne C."/>
            <person name="Gautier V."/>
            <person name="Ament-Velasquez S.L."/>
            <person name="Kruys A."/>
            <person name="Hutchinson M.I."/>
            <person name="Powell A.J."/>
            <person name="Barry K."/>
            <person name="Miller A.N."/>
            <person name="Grigoriev I.V."/>
            <person name="Debuchy R."/>
            <person name="Gladieux P."/>
            <person name="Hiltunen Thoren M."/>
            <person name="Johannesson H."/>
        </authorList>
    </citation>
    <scope>NUCLEOTIDE SEQUENCE [LARGE SCALE GENOMIC DNA]</scope>
    <source>
        <strain evidence="3">CBS 340.73</strain>
    </source>
</reference>
<dbReference type="EMBL" id="MU853854">
    <property type="protein sequence ID" value="KAK3937449.1"/>
    <property type="molecule type" value="Genomic_DNA"/>
</dbReference>
<accession>A0AAN6N1Q1</accession>
<evidence type="ECO:0000256" key="1">
    <source>
        <dbReference type="SAM" id="MobiDB-lite"/>
    </source>
</evidence>
<gene>
    <name evidence="2" type="ORF">QBC46DRAFT_356652</name>
</gene>
<dbReference type="AlphaFoldDB" id="A0AAN6N1Q1"/>
<protein>
    <submittedName>
        <fullName evidence="2">Uncharacterized protein</fullName>
    </submittedName>
</protein>
<organism evidence="2 3">
    <name type="scientific">Diplogelasinospora grovesii</name>
    <dbReference type="NCBI Taxonomy" id="303347"/>
    <lineage>
        <taxon>Eukaryota</taxon>
        <taxon>Fungi</taxon>
        <taxon>Dikarya</taxon>
        <taxon>Ascomycota</taxon>
        <taxon>Pezizomycotina</taxon>
        <taxon>Sordariomycetes</taxon>
        <taxon>Sordariomycetidae</taxon>
        <taxon>Sordariales</taxon>
        <taxon>Diplogelasinosporaceae</taxon>
        <taxon>Diplogelasinospora</taxon>
    </lineage>
</organism>
<name>A0AAN6N1Q1_9PEZI</name>
<evidence type="ECO:0000313" key="3">
    <source>
        <dbReference type="Proteomes" id="UP001303473"/>
    </source>
</evidence>
<feature type="compositionally biased region" description="Basic and acidic residues" evidence="1">
    <location>
        <begin position="33"/>
        <end position="46"/>
    </location>
</feature>
<proteinExistence type="predicted"/>
<sequence length="323" mass="36198">MEPDNCGRPYDTSFLDEEDFSDSDSHGGASLKEPADRATQESEKSELGSSSSDLEVKLRCTKYSSFGPAWSWLDVPYGSPPLFPPPDLTRSPSLNIDESDCVLTPSEGRSDVFTVCSTISDGSILNFEKANPHCLESGSTASSPIYELLDDDDEVEVAGGLMVKEVRELLGRARVALDSSERYKGKFDDSVWDVTANRIMDARHMLRRKGFKPQDFWTRTAIIFKRHQENFIRNMDLLFIELRAEEEHHRSIGPLRSRETPPVKVAVVASAKLASEEALPAVPEGKKEHGVPAFSGQLDHVERTRERLQGLRHCQRERHPGIR</sequence>
<dbReference type="Proteomes" id="UP001303473">
    <property type="component" value="Unassembled WGS sequence"/>
</dbReference>
<feature type="region of interest" description="Disordered" evidence="1">
    <location>
        <begin position="1"/>
        <end position="51"/>
    </location>
</feature>